<dbReference type="AlphaFoldDB" id="A0A5C7HG56"/>
<gene>
    <name evidence="1" type="ORF">EZV62_017270</name>
</gene>
<reference evidence="2" key="1">
    <citation type="journal article" date="2019" name="Gigascience">
        <title>De novo genome assembly of the endangered Acer yangbiense, a plant species with extremely small populations endemic to Yunnan Province, China.</title>
        <authorList>
            <person name="Yang J."/>
            <person name="Wariss H.M."/>
            <person name="Tao L."/>
            <person name="Zhang R."/>
            <person name="Yun Q."/>
            <person name="Hollingsworth P."/>
            <person name="Dao Z."/>
            <person name="Luo G."/>
            <person name="Guo H."/>
            <person name="Ma Y."/>
            <person name="Sun W."/>
        </authorList>
    </citation>
    <scope>NUCLEOTIDE SEQUENCE [LARGE SCALE GENOMIC DNA]</scope>
    <source>
        <strain evidence="2">cv. Malutang</strain>
    </source>
</reference>
<dbReference type="Proteomes" id="UP000323000">
    <property type="component" value="Chromosome 8"/>
</dbReference>
<organism evidence="1 2">
    <name type="scientific">Acer yangbiense</name>
    <dbReference type="NCBI Taxonomy" id="1000413"/>
    <lineage>
        <taxon>Eukaryota</taxon>
        <taxon>Viridiplantae</taxon>
        <taxon>Streptophyta</taxon>
        <taxon>Embryophyta</taxon>
        <taxon>Tracheophyta</taxon>
        <taxon>Spermatophyta</taxon>
        <taxon>Magnoliopsida</taxon>
        <taxon>eudicotyledons</taxon>
        <taxon>Gunneridae</taxon>
        <taxon>Pentapetalae</taxon>
        <taxon>rosids</taxon>
        <taxon>malvids</taxon>
        <taxon>Sapindales</taxon>
        <taxon>Sapindaceae</taxon>
        <taxon>Hippocastanoideae</taxon>
        <taxon>Acereae</taxon>
        <taxon>Acer</taxon>
    </lineage>
</organism>
<proteinExistence type="predicted"/>
<evidence type="ECO:0000313" key="2">
    <source>
        <dbReference type="Proteomes" id="UP000323000"/>
    </source>
</evidence>
<comment type="caution">
    <text evidence="1">The sequence shown here is derived from an EMBL/GenBank/DDBJ whole genome shotgun (WGS) entry which is preliminary data.</text>
</comment>
<accession>A0A5C7HG56</accession>
<protein>
    <submittedName>
        <fullName evidence="1">Uncharacterized protein</fullName>
    </submittedName>
</protein>
<keyword evidence="2" id="KW-1185">Reference proteome</keyword>
<sequence>MALHNSSSRFELSNEYGANETGRIRLSKRRKKRSVLRGCRTTSSSAIHSRIDSQSLADSLSGIGGDVTGHVTDDLLTFVAMSSILDDLAGVQELKPKCCGNPVRPYENEVEKPGMKVHTQKKGESKDSVLLLGMGSLLLSQQIGCGAAVYARNSQTFSLTVTFNLIKPIKCFE</sequence>
<evidence type="ECO:0000313" key="1">
    <source>
        <dbReference type="EMBL" id="TXG55957.1"/>
    </source>
</evidence>
<dbReference type="EMBL" id="VAHF01000008">
    <property type="protein sequence ID" value="TXG55957.1"/>
    <property type="molecule type" value="Genomic_DNA"/>
</dbReference>
<name>A0A5C7HG56_9ROSI</name>